<accession>X0ZMA1</accession>
<keyword evidence="2" id="KW-0479">Metal-binding</keyword>
<evidence type="ECO:0000256" key="1">
    <source>
        <dbReference type="ARBA" id="ARBA00022485"/>
    </source>
</evidence>
<evidence type="ECO:0000256" key="3">
    <source>
        <dbReference type="ARBA" id="ARBA00023004"/>
    </source>
</evidence>
<dbReference type="InterPro" id="IPR036249">
    <property type="entry name" value="Thioredoxin-like_sf"/>
</dbReference>
<dbReference type="SUPFAM" id="SSF142019">
    <property type="entry name" value="Nqo1 FMN-binding domain-like"/>
    <property type="match status" value="1"/>
</dbReference>
<evidence type="ECO:0000313" key="6">
    <source>
        <dbReference type="EMBL" id="GAG61508.1"/>
    </source>
</evidence>
<reference evidence="6" key="1">
    <citation type="journal article" date="2014" name="Front. Microbiol.">
        <title>High frequency of phylogenetically diverse reductive dehalogenase-homologous genes in deep subseafloor sedimentary metagenomes.</title>
        <authorList>
            <person name="Kawai M."/>
            <person name="Futagami T."/>
            <person name="Toyoda A."/>
            <person name="Takaki Y."/>
            <person name="Nishi S."/>
            <person name="Hori S."/>
            <person name="Arai W."/>
            <person name="Tsubouchi T."/>
            <person name="Morono Y."/>
            <person name="Uchiyama I."/>
            <person name="Ito T."/>
            <person name="Fujiyama A."/>
            <person name="Inagaki F."/>
            <person name="Takami H."/>
        </authorList>
    </citation>
    <scope>NUCLEOTIDE SEQUENCE</scope>
    <source>
        <strain evidence="6">Expedition CK06-06</strain>
    </source>
</reference>
<dbReference type="InterPro" id="IPR011538">
    <property type="entry name" value="Nuo51_FMN-bd"/>
</dbReference>
<dbReference type="InterPro" id="IPR037225">
    <property type="entry name" value="Nuo51_FMN-bd_sf"/>
</dbReference>
<dbReference type="EMBL" id="BART01006325">
    <property type="protein sequence ID" value="GAG61508.1"/>
    <property type="molecule type" value="Genomic_DNA"/>
</dbReference>
<organism evidence="6">
    <name type="scientific">marine sediment metagenome</name>
    <dbReference type="NCBI Taxonomy" id="412755"/>
    <lineage>
        <taxon>unclassified sequences</taxon>
        <taxon>metagenomes</taxon>
        <taxon>ecological metagenomes</taxon>
    </lineage>
</organism>
<dbReference type="GO" id="GO:0051539">
    <property type="term" value="F:4 iron, 4 sulfur cluster binding"/>
    <property type="evidence" value="ECO:0007669"/>
    <property type="project" value="UniProtKB-KW"/>
</dbReference>
<proteinExistence type="predicted"/>
<feature type="domain" description="NADH-ubiquinone oxidoreductase 51kDa subunit FMN-binding" evidence="5">
    <location>
        <begin position="196"/>
        <end position="274"/>
    </location>
</feature>
<keyword evidence="3" id="KW-0408">Iron</keyword>
<dbReference type="Gene3D" id="3.40.30.10">
    <property type="entry name" value="Glutaredoxin"/>
    <property type="match status" value="1"/>
</dbReference>
<dbReference type="GO" id="GO:0046872">
    <property type="term" value="F:metal ion binding"/>
    <property type="evidence" value="ECO:0007669"/>
    <property type="project" value="UniProtKB-KW"/>
</dbReference>
<comment type="caution">
    <text evidence="6">The sequence shown here is derived from an EMBL/GenBank/DDBJ whole genome shotgun (WGS) entry which is preliminary data.</text>
</comment>
<dbReference type="CDD" id="cd02980">
    <property type="entry name" value="TRX_Fd_family"/>
    <property type="match status" value="1"/>
</dbReference>
<dbReference type="SUPFAM" id="SSF52833">
    <property type="entry name" value="Thioredoxin-like"/>
    <property type="match status" value="1"/>
</dbReference>
<keyword evidence="4" id="KW-0411">Iron-sulfur</keyword>
<evidence type="ECO:0000256" key="2">
    <source>
        <dbReference type="ARBA" id="ARBA00022723"/>
    </source>
</evidence>
<dbReference type="PANTHER" id="PTHR43578:SF3">
    <property type="entry name" value="NADH-QUINONE OXIDOREDUCTASE SUBUNIT F"/>
    <property type="match status" value="1"/>
</dbReference>
<evidence type="ECO:0000256" key="4">
    <source>
        <dbReference type="ARBA" id="ARBA00023014"/>
    </source>
</evidence>
<feature type="non-terminal residue" evidence="6">
    <location>
        <position position="274"/>
    </location>
</feature>
<dbReference type="PANTHER" id="PTHR43578">
    <property type="entry name" value="NADH-QUINONE OXIDOREDUCTASE SUBUNIT F"/>
    <property type="match status" value="1"/>
</dbReference>
<evidence type="ECO:0000259" key="5">
    <source>
        <dbReference type="Pfam" id="PF01512"/>
    </source>
</evidence>
<sequence length="274" mass="29755">MTPPNLADLESLADEGKTSLMPNKIKITVGLATCGRAAGADGVFEALQQRIEQKKADIILAQTGCIGFCQKEPLVDVRLPGSGRILFTEMNRPRARGLVDSLVKGAFPGRLQPYAFINKEEPLIHDYMYEFSLPAGLDGTPALDEKPFFAQQKKIVLRNCGYINPTSLAEYIAQGGYLTLAKTLSQFTPEQVVDEVTKSGLRGRGGGGFPTGQKWQVARDCPEETKFVICNGDEGDPGAYMDRTVLESDPHSVIEGIIVGAFAVGAHQGYIYIR</sequence>
<name>X0ZMA1_9ZZZZ</name>
<dbReference type="Pfam" id="PF01512">
    <property type="entry name" value="Complex1_51K"/>
    <property type="match status" value="1"/>
</dbReference>
<dbReference type="Gene3D" id="3.40.50.11540">
    <property type="entry name" value="NADH-ubiquinone oxidoreductase 51kDa subunit"/>
    <property type="match status" value="1"/>
</dbReference>
<gene>
    <name evidence="6" type="ORF">S01H4_14426</name>
</gene>
<protein>
    <recommendedName>
        <fullName evidence="5">NADH-ubiquinone oxidoreductase 51kDa subunit FMN-binding domain-containing protein</fullName>
    </recommendedName>
</protein>
<keyword evidence="1" id="KW-0004">4Fe-4S</keyword>
<dbReference type="Gene3D" id="6.10.250.1450">
    <property type="match status" value="1"/>
</dbReference>
<dbReference type="AlphaFoldDB" id="X0ZMA1"/>